<keyword evidence="5" id="KW-1185">Reference proteome</keyword>
<evidence type="ECO:0000313" key="5">
    <source>
        <dbReference type="Proteomes" id="UP000306918"/>
    </source>
</evidence>
<feature type="domain" description="PA14" evidence="3">
    <location>
        <begin position="2174"/>
        <end position="2331"/>
    </location>
</feature>
<feature type="transmembrane region" description="Helical" evidence="2">
    <location>
        <begin position="12"/>
        <end position="31"/>
    </location>
</feature>
<keyword evidence="2" id="KW-0472">Membrane</keyword>
<evidence type="ECO:0000256" key="2">
    <source>
        <dbReference type="SAM" id="Phobius"/>
    </source>
</evidence>
<comment type="caution">
    <text evidence="4">The sequence shown here is derived from an EMBL/GenBank/DDBJ whole genome shotgun (WGS) entry which is preliminary data.</text>
</comment>
<dbReference type="InterPro" id="IPR037524">
    <property type="entry name" value="PA14/GLEYA"/>
</dbReference>
<evidence type="ECO:0000313" key="4">
    <source>
        <dbReference type="EMBL" id="THU30794.1"/>
    </source>
</evidence>
<organism evidence="4 5">
    <name type="scientific">Niastella caeni</name>
    <dbReference type="NCBI Taxonomy" id="2569763"/>
    <lineage>
        <taxon>Bacteria</taxon>
        <taxon>Pseudomonadati</taxon>
        <taxon>Bacteroidota</taxon>
        <taxon>Chitinophagia</taxon>
        <taxon>Chitinophagales</taxon>
        <taxon>Chitinophagaceae</taxon>
        <taxon>Niastella</taxon>
    </lineage>
</organism>
<dbReference type="InterPro" id="IPR018871">
    <property type="entry name" value="GLEYA_adhesin_domain"/>
</dbReference>
<feature type="compositionally biased region" description="Polar residues" evidence="1">
    <location>
        <begin position="89"/>
        <end position="100"/>
    </location>
</feature>
<dbReference type="Pfam" id="PF10528">
    <property type="entry name" value="GLEYA"/>
    <property type="match status" value="1"/>
</dbReference>
<dbReference type="OrthoDB" id="9814627at2"/>
<evidence type="ECO:0000256" key="1">
    <source>
        <dbReference type="SAM" id="MobiDB-lite"/>
    </source>
</evidence>
<dbReference type="Gene3D" id="2.60.120.260">
    <property type="entry name" value="Galactose-binding domain-like"/>
    <property type="match status" value="1"/>
</dbReference>
<dbReference type="Proteomes" id="UP000306918">
    <property type="component" value="Unassembled WGS sequence"/>
</dbReference>
<accession>A0A4S8HBK5</accession>
<feature type="region of interest" description="Disordered" evidence="1">
    <location>
        <begin position="65"/>
        <end position="100"/>
    </location>
</feature>
<dbReference type="Gene3D" id="3.90.182.10">
    <property type="entry name" value="Toxin - Anthrax Protective Antigen,domain 1"/>
    <property type="match status" value="1"/>
</dbReference>
<dbReference type="EMBL" id="STFF01000015">
    <property type="protein sequence ID" value="THU30794.1"/>
    <property type="molecule type" value="Genomic_DNA"/>
</dbReference>
<gene>
    <name evidence="4" type="ORF">FAM09_29785</name>
</gene>
<keyword evidence="2" id="KW-1133">Transmembrane helix</keyword>
<dbReference type="RefSeq" id="WP_136580826.1">
    <property type="nucleotide sequence ID" value="NZ_STFF01000015.1"/>
</dbReference>
<name>A0A4S8HBK5_9BACT</name>
<proteinExistence type="predicted"/>
<sequence length="2523" mass="281495">MLQSLARNPKAIAWFLVALFYLELVCVPVVARANARPLPAGIKLYGADTWKAAVAGREPFINKGANKAPEKITGSKNKKPVKADGVVTTGPTQPETQSFQSVNSNNLVDPFTGDFSYNIPLLDVGGYPVNLHYQSGITMDQEASWVGLGWNINPGVISRNMRGLPDDFQGGDDKITKTVSIKPNRTIGGAFGRGGELVGAPMNFGLSTENSIFHNTYKGWGIERAMHMSIGIGAGSHGSLSGGLSISMNSQNGTDISPSMGFALSSKETQLQGGITIGTNYNSRTGIQNLQITGQVKREANAAKNQKFGGGVKFSSRISFSQPSYTPTITVPYTSWGASFRAKVGKEIWGFFPSKNFQAYMSVQEVADHTLALPAYGYLYYEKANNNQQVLLDYNREKDVAWSESSPNIAVPIYTYDTWSISGEGTGGMFRPYRSDIGYVYDHKMATKSVNTNIGTDIGFGSILKAGAEVNVVNAITENNAWTGDNRLVDVIKFRSADTTFENVYFKNPGEKTAVDKLYQQALGGDTLMRVDLASRISNNSLVTATRNMSLFKNARAISKLTFDLNTVRRQRDKRGQVISYLTALEANEVGLDKQIKSYSINTFPASNCNGYQTIKRNEGERRDHHLSEITVLNPDGRRYVYGVPVYNKSQVEVTMAIEQEGDKASGLVKYSGTDKSIGNKQGKDGYYNKEQMGAYSHSFLLSGILSNDYVDLTGDGITEDDNGDAVKFNYSQVHGLNVPYRWRAPYYSDTASYNEGLKTDSRDDKGSFTYGEREVWYLNSIESKTMIATFVLDANRKDGYGVSGEDGGKNTGQKLYKLKEINLYTKADYLKNGIAARPIKTVHFDYTYELCKKNPGSDVDSGKLTLKRVWFTYNKNTKGQRNPYVFTYGLNPDFSQRSVDRWGNYKKPDNNPGNGQALTNADYSYTLQTGVKSWNADSAANNAAPWTLSEIKLPSGGKLKVTYESDDYAYVQNKRAMQFFTIAGFGSSQNSNPQSKLYPLGNVNNDYHYVFINVTESVNNPADIARKYLDGVTQLFFKLAVNMPADKWGNGFELVPCYAEIENYGVASHINNKTIWIKVKSIKGNESPFATAAIQFLRLNLPSKAYPWSEPGDKIDIRTVVGLLSSVISPVLNLLKESAFENKARNNNRCRSVEVDKSFVRLDNPIYKKFGGGLRVKKTELFDNWNAMSGQQYARYGQTYTYTDTILVNGEKTAISSGVASYEPMIGGDENPFHVPAKVYSEKVGALAPTNYLYTEEPFAETFFPGASVGYSKIRVQTIHKDKKSANGFDETEFYTSKDFPTLIEYTPIDADSKKSYKSPITSMFTFDARNYVTLSQGFKIELNDMNGKPKSQVTYSQNDLKNPISYTYNYYRLVNDNAGQPRLSNKVAVANNANGVVDTAGEIGKEVEVMIDVREQTSTTTSGNVEANFDLVSMPPPMPPMPLFTVIPLFNGETNRYRAVSVLKIVNRYGILDSVIHIEKGSKVSTRNLVYDGETGDVLLSQTNNEFDDPVYNFNYPAHWVYTGMGPAYQNIGTILDSVNFRKGIMYNLSNQRIPVERYFESGDELLVLGKDQRILATDDHCSDDYYQFKDSSVYKKIWAVDASKGKEGQKGIYFIDRDGIPYSCDAQSLRIIRSGKRNMAGVSVGSITSLQSPIRKVNDTSRFVFDTATHVIAANAAKFKDLWQVDSTTYAKDTQVISFRRMTLKRDTAFATDNYAIHDYKPNGGNRKLGALPSVNIFTSYSYDAGTGNWDEYLKSWLRFNLSGIPQGALIETATLHLFGRQGSPHQNYRNSNACYLERLKAKWPREAIPGGEYYGGPEVTPYFADDNSTIDTMHRILIPATPHGQDTYRNEVLNITDMAQDMLDHYYSSNFVVSPGLRIRLLDKTGATNSENKLTYNAGKTPDECPSEMSDCRPYIEITYYDPCANGSPPVFYASDPLGRVATSVTPSGGYYCFDQLVDSFVCKPNINDTAVNFYRFGILGNWRMDRAYTYYGDRKQTAITDTTNIRTYGEIKDFEPYWAFSSSRLAGSTDTSRWVWNSELTRFNNKGYEIENHDPLNRYNAGQYGYNQTLPIAVAQNAKNREIAFDGFEDYGYQTDSCKKCLLNRHVDLGTDATLVDTVSHTGLYSLRLNGNHAISKEIPIGSPAEIDWKPELSMKEDSIPFIDTAVSGSGTGLSNYYYTISNGCYVYANNKPPLSTGYTTDVNYKTGINPVLGTCRTTSLYYSFRGYIQPKVTGVYKFWVTVKNIMSIYITSNGVTKQITSGRPMENNAHPYATAFQTDTITLQAGELYPVSILWDIYNNDYQAKLEWESQGVHPQAREVVPRTQLYPDGSNVATVKSNTIFNDTTWCVQFKPPTATHVTHRKFSPIQGQKVVVSAWVKQETGCINGNNNNGALQLYFNDEANTAFYCSPSGKIIDGWQRIEDTLTVPATATNVTFWMNATSSAPVYFDDVRIVPFNGNMKSFVYNPVNLRLMAELDENNYATFYEYDDEGTLIRLKKETERGIKTIKETRSALRKE</sequence>
<keyword evidence="2" id="KW-0812">Transmembrane</keyword>
<reference evidence="4 5" key="1">
    <citation type="submission" date="2019-04" db="EMBL/GenBank/DDBJ databases">
        <title>Niastella caeni sp. nov., isolated from activated sludge.</title>
        <authorList>
            <person name="Sheng M."/>
        </authorList>
    </citation>
    <scope>NUCLEOTIDE SEQUENCE [LARGE SCALE GENOMIC DNA]</scope>
    <source>
        <strain evidence="4 5">HX-2-15</strain>
    </source>
</reference>
<protein>
    <recommendedName>
        <fullName evidence="3">PA14 domain-containing protein</fullName>
    </recommendedName>
</protein>
<dbReference type="SUPFAM" id="SSF56988">
    <property type="entry name" value="Anthrax protective antigen"/>
    <property type="match status" value="1"/>
</dbReference>
<dbReference type="PROSITE" id="PS51820">
    <property type="entry name" value="PA14"/>
    <property type="match status" value="1"/>
</dbReference>
<evidence type="ECO:0000259" key="3">
    <source>
        <dbReference type="PROSITE" id="PS51820"/>
    </source>
</evidence>